<dbReference type="CDD" id="cd09680">
    <property type="entry name" value="Cas10_III"/>
    <property type="match status" value="1"/>
</dbReference>
<evidence type="ECO:0000313" key="15">
    <source>
        <dbReference type="EMBL" id="SER78199.1"/>
    </source>
</evidence>
<keyword evidence="7" id="KW-0255">Endonuclease</keyword>
<accession>A0A1H9S234</accession>
<dbReference type="InterPro" id="IPR048693">
    <property type="entry name" value="Cmr2-like_C"/>
</dbReference>
<dbReference type="AlphaFoldDB" id="A0A1H9S234"/>
<reference evidence="16" key="1">
    <citation type="submission" date="2016-10" db="EMBL/GenBank/DDBJ databases">
        <authorList>
            <person name="Varghese N."/>
            <person name="Submissions S."/>
        </authorList>
    </citation>
    <scope>NUCLEOTIDE SEQUENCE [LARGE SCALE GENOMIC DNA]</scope>
    <source>
        <strain evidence="16">S1b</strain>
    </source>
</reference>
<dbReference type="PANTHER" id="PTHR36528:SF1">
    <property type="entry name" value="CRISPR SYSTEM SINGLE-STRAND-SPECIFIC DEOXYRIBONUCLEASE CAS10_CSM1 (SUBTYPE III-A)"/>
    <property type="match status" value="1"/>
</dbReference>
<dbReference type="Pfam" id="PF20824">
    <property type="entry name" value="Cmr2_hel_dom2"/>
    <property type="match status" value="1"/>
</dbReference>
<keyword evidence="11" id="KW-0051">Antiviral defense</keyword>
<dbReference type="RefSeq" id="WP_074730519.1">
    <property type="nucleotide sequence ID" value="NZ_FOGW01000010.1"/>
</dbReference>
<dbReference type="GO" id="GO:0005524">
    <property type="term" value="F:ATP binding"/>
    <property type="evidence" value="ECO:0007669"/>
    <property type="project" value="UniProtKB-KW"/>
</dbReference>
<dbReference type="InterPro" id="IPR054767">
    <property type="entry name" value="Cas10-Cmr2_palm2"/>
</dbReference>
<evidence type="ECO:0000256" key="8">
    <source>
        <dbReference type="ARBA" id="ARBA00022801"/>
    </source>
</evidence>
<evidence type="ECO:0000259" key="14">
    <source>
        <dbReference type="PROSITE" id="PS51831"/>
    </source>
</evidence>
<dbReference type="InterPro" id="IPR041062">
    <property type="entry name" value="Csm1_B"/>
</dbReference>
<evidence type="ECO:0000256" key="4">
    <source>
        <dbReference type="ARBA" id="ARBA00022679"/>
    </source>
</evidence>
<sequence length="808" mass="93036">MKIEDVKLIIASLLHDIGKVVYRAEGCRETHSVLGVNFLKEVGIKDNDILNCVKYHHGDKLKNANISESDLAYIVYIADNIAAAADRREDDDLEYGFDKFAQLQSVFNILNKNKGCGKESYKYKPVILKSEEDINYPENKEEKFTDSIYNNICINIKDSLKGIDFKDENVNDYINSLLLALEANLTYVPSSTKTDELMDISLYDHLKLTAAFAICIKKYLEEKNILDYKTELFKNASGFYEKEVFLLASLDVSGIQNFIYTISTKDALKTLRARSFYLEIMMEHIIDLILERMNLCRANLIYVGGGHCYMLLPNTEKIKMQFENIQNEINEWFLEVFKTALYIAGGYAECSCKTLQNDPNGSYREVFRKVSRNISDKKSNRYTAEQIMKLNKEEKDNYIRECKVCKNSSKVDEDDVCPMCNSIKSFSKKVLYSEIFVVYKEASDGLPLPGNYKLKAYNKKGFTKGEIKEELDKLLQDENTVRLYTKNKYYTGKKLSTKIWVGDYTTGDTFEEFAKELSHGIGRVGILRADVDNLGKSFVEGFEDKYATLTRSATLSRQLSLFFKLYINSILKKSECHMYDVIETSQDSDEKRKATIVYSGGDDVFIVGAWDDVIGLAIDLREAFNFYSQEKLTLSAGIGVYKPGYPISVIATEVEKLVDESKKMYGKDSITLFEDGQKHEELAQGETIEIGDGTYKWNDFIDGVCFEKLDIISDFMNQCEDKGKSFLYKLLELIRNQDEKINFARLIYLLSRIEPEKNIIKDDEKYSKQKEAYDKFCEKIVTWIKNKDDIRQLKTAITLYAYLIREKE</sequence>
<feature type="domain" description="HD" evidence="14">
    <location>
        <begin position="1"/>
        <end position="84"/>
    </location>
</feature>
<dbReference type="GO" id="GO:0004519">
    <property type="term" value="F:endonuclease activity"/>
    <property type="evidence" value="ECO:0007669"/>
    <property type="project" value="UniProtKB-KW"/>
</dbReference>
<evidence type="ECO:0000313" key="16">
    <source>
        <dbReference type="Proteomes" id="UP000182471"/>
    </source>
</evidence>
<dbReference type="PROSITE" id="PS50887">
    <property type="entry name" value="GGDEF"/>
    <property type="match status" value="1"/>
</dbReference>
<dbReference type="GO" id="GO:0051607">
    <property type="term" value="P:defense response to virus"/>
    <property type="evidence" value="ECO:0007669"/>
    <property type="project" value="UniProtKB-KW"/>
</dbReference>
<dbReference type="GO" id="GO:0016740">
    <property type="term" value="F:transferase activity"/>
    <property type="evidence" value="ECO:0007669"/>
    <property type="project" value="UniProtKB-KW"/>
</dbReference>
<keyword evidence="5" id="KW-0540">Nuclease</keyword>
<dbReference type="InterPro" id="IPR052117">
    <property type="entry name" value="Cas10/Csm1_subtype-III-A"/>
</dbReference>
<gene>
    <name evidence="15" type="ORF">SAMN02910429_01064</name>
</gene>
<evidence type="ECO:0000256" key="12">
    <source>
        <dbReference type="ARBA" id="ARBA00032922"/>
    </source>
</evidence>
<protein>
    <recommendedName>
        <fullName evidence="3">CRISPR system single-strand-specific deoxyribonuclease Cas10/Csm1 (subtype III-A)</fullName>
    </recommendedName>
    <alternativeName>
        <fullName evidence="12">Cyclic oligoadenylate synthase</fullName>
    </alternativeName>
</protein>
<dbReference type="Pfam" id="PF01966">
    <property type="entry name" value="HD"/>
    <property type="match status" value="1"/>
</dbReference>
<organism evidence="15 16">
    <name type="scientific">Lachnobacterium bovis</name>
    <dbReference type="NCBI Taxonomy" id="140626"/>
    <lineage>
        <taxon>Bacteria</taxon>
        <taxon>Bacillati</taxon>
        <taxon>Bacillota</taxon>
        <taxon>Clostridia</taxon>
        <taxon>Lachnospirales</taxon>
        <taxon>Lachnospiraceae</taxon>
        <taxon>Lachnobacterium</taxon>
    </lineage>
</organism>
<keyword evidence="16" id="KW-1185">Reference proteome</keyword>
<name>A0A1H9S234_9FIRM</name>
<evidence type="ECO:0000256" key="6">
    <source>
        <dbReference type="ARBA" id="ARBA00022741"/>
    </source>
</evidence>
<dbReference type="SUPFAM" id="SSF109604">
    <property type="entry name" value="HD-domain/PDEase-like"/>
    <property type="match status" value="1"/>
</dbReference>
<evidence type="ECO:0000256" key="5">
    <source>
        <dbReference type="ARBA" id="ARBA00022722"/>
    </source>
</evidence>
<dbReference type="Gene3D" id="1.10.3210.10">
    <property type="entry name" value="Hypothetical protein af1432"/>
    <property type="match status" value="1"/>
</dbReference>
<keyword evidence="6" id="KW-0547">Nucleotide-binding</keyword>
<evidence type="ECO:0000256" key="7">
    <source>
        <dbReference type="ARBA" id="ARBA00022759"/>
    </source>
</evidence>
<keyword evidence="9" id="KW-0269">Exonuclease</keyword>
<dbReference type="GO" id="GO:0004527">
    <property type="term" value="F:exonuclease activity"/>
    <property type="evidence" value="ECO:0007669"/>
    <property type="project" value="UniProtKB-KW"/>
</dbReference>
<dbReference type="Gene3D" id="3.30.70.270">
    <property type="match status" value="1"/>
</dbReference>
<dbReference type="Pfam" id="PF18211">
    <property type="entry name" value="Csm1_B"/>
    <property type="match status" value="1"/>
</dbReference>
<dbReference type="InterPro" id="IPR006674">
    <property type="entry name" value="HD_domain"/>
</dbReference>
<keyword evidence="10" id="KW-0067">ATP-binding</keyword>
<evidence type="ECO:0000256" key="3">
    <source>
        <dbReference type="ARBA" id="ARBA00014333"/>
    </source>
</evidence>
<comment type="cofactor">
    <cofactor evidence="1">
        <name>a divalent metal cation</name>
        <dbReference type="ChEBI" id="CHEBI:60240"/>
    </cofactor>
</comment>
<dbReference type="PANTHER" id="PTHR36528">
    <property type="entry name" value="CRISPR SYSTEM SINGLE-STRAND-SPECIFIC DEOXYRIBONUCLEASE CAS10/CSM1 (SUBTYPE III-A)"/>
    <property type="match status" value="1"/>
</dbReference>
<evidence type="ECO:0000256" key="11">
    <source>
        <dbReference type="ARBA" id="ARBA00023118"/>
    </source>
</evidence>
<proteinExistence type="inferred from homology"/>
<dbReference type="InterPro" id="IPR000160">
    <property type="entry name" value="GGDEF_dom"/>
</dbReference>
<evidence type="ECO:0000259" key="13">
    <source>
        <dbReference type="PROSITE" id="PS50887"/>
    </source>
</evidence>
<evidence type="ECO:0000256" key="1">
    <source>
        <dbReference type="ARBA" id="ARBA00001968"/>
    </source>
</evidence>
<keyword evidence="4" id="KW-0808">Transferase</keyword>
<dbReference type="InterPro" id="IPR043128">
    <property type="entry name" value="Rev_trsase/Diguanyl_cyclase"/>
</dbReference>
<dbReference type="PROSITE" id="PS51831">
    <property type="entry name" value="HD"/>
    <property type="match status" value="1"/>
</dbReference>
<dbReference type="Proteomes" id="UP000182471">
    <property type="component" value="Unassembled WGS sequence"/>
</dbReference>
<dbReference type="Pfam" id="PF22335">
    <property type="entry name" value="Cas10-Cmr2_palm2"/>
    <property type="match status" value="1"/>
</dbReference>
<feature type="domain" description="GGDEF" evidence="13">
    <location>
        <begin position="522"/>
        <end position="675"/>
    </location>
</feature>
<comment type="similarity">
    <text evidence="2">Belongs to the CRISPR-associated Cas10/Csm1 family.</text>
</comment>
<dbReference type="EMBL" id="FOGW01000010">
    <property type="protein sequence ID" value="SER78199.1"/>
    <property type="molecule type" value="Genomic_DNA"/>
</dbReference>
<evidence type="ECO:0000256" key="9">
    <source>
        <dbReference type="ARBA" id="ARBA00022839"/>
    </source>
</evidence>
<evidence type="ECO:0000256" key="2">
    <source>
        <dbReference type="ARBA" id="ARBA00005700"/>
    </source>
</evidence>
<dbReference type="NCBIfam" id="TIGR02578">
    <property type="entry name" value="cas_TM1811_Csm1"/>
    <property type="match status" value="1"/>
</dbReference>
<evidence type="ECO:0000256" key="10">
    <source>
        <dbReference type="ARBA" id="ARBA00022840"/>
    </source>
</evidence>
<dbReference type="InterPro" id="IPR013408">
    <property type="entry name" value="Cas10/Csm1"/>
</dbReference>
<keyword evidence="8" id="KW-0378">Hydrolase</keyword>